<protein>
    <submittedName>
        <fullName evidence="3">EAL domain-containing protein</fullName>
    </submittedName>
</protein>
<dbReference type="RefSeq" id="WP_170882023.1">
    <property type="nucleotide sequence ID" value="NZ_JABEYA020000001.1"/>
</dbReference>
<dbReference type="InterPro" id="IPR000160">
    <property type="entry name" value="GGDEF_dom"/>
</dbReference>
<dbReference type="InterPro" id="IPR035919">
    <property type="entry name" value="EAL_sf"/>
</dbReference>
<dbReference type="SUPFAM" id="SSF54631">
    <property type="entry name" value="CBS-domain pair"/>
    <property type="match status" value="1"/>
</dbReference>
<dbReference type="SMART" id="SM00091">
    <property type="entry name" value="PAS"/>
    <property type="match status" value="1"/>
</dbReference>
<dbReference type="PANTHER" id="PTHR33121">
    <property type="entry name" value="CYCLIC DI-GMP PHOSPHODIESTERASE PDEF"/>
    <property type="match status" value="1"/>
</dbReference>
<dbReference type="PANTHER" id="PTHR33121:SF79">
    <property type="entry name" value="CYCLIC DI-GMP PHOSPHODIESTERASE PDED-RELATED"/>
    <property type="match status" value="1"/>
</dbReference>
<dbReference type="SMART" id="SM00267">
    <property type="entry name" value="GGDEF"/>
    <property type="match status" value="1"/>
</dbReference>
<dbReference type="SUPFAM" id="SSF55073">
    <property type="entry name" value="Nucleotide cyclase"/>
    <property type="match status" value="1"/>
</dbReference>
<dbReference type="InterPro" id="IPR050706">
    <property type="entry name" value="Cyclic-di-GMP_PDE-like"/>
</dbReference>
<dbReference type="InterPro" id="IPR000644">
    <property type="entry name" value="CBS_dom"/>
</dbReference>
<sequence length="819" mass="92256">MENDILAKNSAIFLTSKRQPKYRTYPWELDLSIQQFTADKELMEQLFGEASTTISAKYLLRLVPSSQRRMVHRTFKQVLTSEHSKTFHCCLMTPTSLFTFVEFTISQRSETALMGTIAPCLVVPSQMAAADIFYSVFENRHHGVLVADSETRILACNRQFERLTGYEMRDLVGLKTKVFNAEVLSEEYYEALWQKIERHGYWSGTILTRKADGGAIPQDMTIHKIAPGNGQHYYLGFSSDLSDQLSRLDDHQEGGVDLLTQLPSTERFIQSLTTFCNESQPDTPLILLALQPHFPSSNEQEIKRQFASYIAESTRTLIAGYLGESRFVVLLSGDSASSEQSIRVIRKAIKLFFHSFNHAQGSVALAMKTGLTGVSLFHHDAQTPDQLVSHAFQALFGIKKNDSKHVVFYDRKIHGQIERKKQLEVKVTQAILSESIDVHFQPIVDLKHGRIDKFEALCRFPDFGELAASTQELINIVEDLDQIIELDDVVNRKSMASLSELQALFGEHIGLSVNRSFYCKEDVTEVLRHCVDLIGQSGLSPHHLTIEFTESAYFESNRHQEQLLDTIRKAGVTIAVDDFGTGSASLSYLNKRYFDVLKIDQMFVNGLSLGSRQYHIVKTIIHLAQKLGLKVVAEGVETQEELDILSDLGTDYIQGYFFSKPLSLEDLRHVGALSIFTEKEPTNVVTLLSLRTRDLPKLDPGDPLSLIHAYFESESVSVIPVIDSGHCVGLVDRVAMSLHMTVNMGTDHETNQEQANWSKPANRMMTLPLVQIDCQTPVSKVISLLDQKELPWVLTDSDGKFKGIVEQKHIMGFLTEQVP</sequence>
<evidence type="ECO:0000313" key="3">
    <source>
        <dbReference type="EMBL" id="MDN3610310.1"/>
    </source>
</evidence>
<dbReference type="CDD" id="cd01948">
    <property type="entry name" value="EAL"/>
    <property type="match status" value="1"/>
</dbReference>
<dbReference type="Pfam" id="PF13426">
    <property type="entry name" value="PAS_9"/>
    <property type="match status" value="1"/>
</dbReference>
<dbReference type="NCBIfam" id="TIGR00229">
    <property type="entry name" value="sensory_box"/>
    <property type="match status" value="1"/>
</dbReference>
<proteinExistence type="predicted"/>
<dbReference type="SUPFAM" id="SSF55785">
    <property type="entry name" value="PYP-like sensor domain (PAS domain)"/>
    <property type="match status" value="1"/>
</dbReference>
<reference evidence="4" key="1">
    <citation type="journal article" date="2019" name="Int. J. Syst. Evol. Microbiol.">
        <title>The Global Catalogue of Microorganisms (GCM) 10K type strain sequencing project: providing services to taxonomists for standard genome sequencing and annotation.</title>
        <authorList>
            <consortium name="The Broad Institute Genomics Platform"/>
            <consortium name="The Broad Institute Genome Sequencing Center for Infectious Disease"/>
            <person name="Wu L."/>
            <person name="Ma J."/>
        </authorList>
    </citation>
    <scope>NUCLEOTIDE SEQUENCE [LARGE SCALE GENOMIC DNA]</scope>
    <source>
        <strain evidence="4">CECT 7398</strain>
    </source>
</reference>
<dbReference type="InterPro" id="IPR029787">
    <property type="entry name" value="Nucleotide_cyclase"/>
</dbReference>
<dbReference type="EMBL" id="JAUFQC010000001">
    <property type="protein sequence ID" value="MDN3610310.1"/>
    <property type="molecule type" value="Genomic_DNA"/>
</dbReference>
<feature type="domain" description="EAL" evidence="2">
    <location>
        <begin position="420"/>
        <end position="675"/>
    </location>
</feature>
<accession>A0ABT8BW03</accession>
<dbReference type="Proteomes" id="UP001238540">
    <property type="component" value="Unassembled WGS sequence"/>
</dbReference>
<dbReference type="PROSITE" id="PS50112">
    <property type="entry name" value="PAS"/>
    <property type="match status" value="1"/>
</dbReference>
<dbReference type="InterPro" id="IPR043128">
    <property type="entry name" value="Rev_trsase/Diguanyl_cyclase"/>
</dbReference>
<dbReference type="InterPro" id="IPR000014">
    <property type="entry name" value="PAS"/>
</dbReference>
<dbReference type="CDD" id="cd00130">
    <property type="entry name" value="PAS"/>
    <property type="match status" value="1"/>
</dbReference>
<dbReference type="Gene3D" id="3.20.20.450">
    <property type="entry name" value="EAL domain"/>
    <property type="match status" value="1"/>
</dbReference>
<dbReference type="InterPro" id="IPR001633">
    <property type="entry name" value="EAL_dom"/>
</dbReference>
<feature type="domain" description="PAS" evidence="1">
    <location>
        <begin position="129"/>
        <end position="173"/>
    </location>
</feature>
<keyword evidence="4" id="KW-1185">Reference proteome</keyword>
<dbReference type="PROSITE" id="PS50883">
    <property type="entry name" value="EAL"/>
    <property type="match status" value="1"/>
</dbReference>
<evidence type="ECO:0000259" key="1">
    <source>
        <dbReference type="PROSITE" id="PS50112"/>
    </source>
</evidence>
<dbReference type="Gene3D" id="3.30.450.20">
    <property type="entry name" value="PAS domain"/>
    <property type="match status" value="1"/>
</dbReference>
<dbReference type="Pfam" id="PF00563">
    <property type="entry name" value="EAL"/>
    <property type="match status" value="1"/>
</dbReference>
<dbReference type="SUPFAM" id="SSF141868">
    <property type="entry name" value="EAL domain-like"/>
    <property type="match status" value="1"/>
</dbReference>
<gene>
    <name evidence="3" type="ORF">QWZ16_11410</name>
</gene>
<evidence type="ECO:0000259" key="2">
    <source>
        <dbReference type="PROSITE" id="PS50883"/>
    </source>
</evidence>
<dbReference type="Gene3D" id="3.10.580.10">
    <property type="entry name" value="CBS-domain"/>
    <property type="match status" value="1"/>
</dbReference>
<evidence type="ECO:0000313" key="4">
    <source>
        <dbReference type="Proteomes" id="UP001238540"/>
    </source>
</evidence>
<dbReference type="SMART" id="SM00052">
    <property type="entry name" value="EAL"/>
    <property type="match status" value="1"/>
</dbReference>
<dbReference type="InterPro" id="IPR035965">
    <property type="entry name" value="PAS-like_dom_sf"/>
</dbReference>
<dbReference type="InterPro" id="IPR046342">
    <property type="entry name" value="CBS_dom_sf"/>
</dbReference>
<dbReference type="Pfam" id="PF00571">
    <property type="entry name" value="CBS"/>
    <property type="match status" value="1"/>
</dbReference>
<comment type="caution">
    <text evidence="3">The sequence shown here is derived from an EMBL/GenBank/DDBJ whole genome shotgun (WGS) entry which is preliminary data.</text>
</comment>
<dbReference type="Gene3D" id="3.30.70.270">
    <property type="match status" value="1"/>
</dbReference>
<organism evidence="3 4">
    <name type="scientific">Vibrio ostreicida</name>
    <dbReference type="NCBI Taxonomy" id="526588"/>
    <lineage>
        <taxon>Bacteria</taxon>
        <taxon>Pseudomonadati</taxon>
        <taxon>Pseudomonadota</taxon>
        <taxon>Gammaproteobacteria</taxon>
        <taxon>Vibrionales</taxon>
        <taxon>Vibrionaceae</taxon>
        <taxon>Vibrio</taxon>
    </lineage>
</organism>
<name>A0ABT8BW03_9VIBR</name>